<feature type="transmembrane region" description="Helical" evidence="8">
    <location>
        <begin position="95"/>
        <end position="118"/>
    </location>
</feature>
<proteinExistence type="evidence at transcript level"/>
<dbReference type="PANTHER" id="PTHR45630">
    <property type="entry name" value="CATION-TRANSPORTING ATPASE-RELATED"/>
    <property type="match status" value="1"/>
</dbReference>
<evidence type="ECO:0000256" key="4">
    <source>
        <dbReference type="ARBA" id="ARBA00022741"/>
    </source>
</evidence>
<dbReference type="InterPro" id="IPR023298">
    <property type="entry name" value="ATPase_P-typ_TM_dom_sf"/>
</dbReference>
<evidence type="ECO:0000256" key="1">
    <source>
        <dbReference type="ARBA" id="ARBA00004141"/>
    </source>
</evidence>
<keyword evidence="2" id="KW-0597">Phosphoprotein</keyword>
<keyword evidence="6" id="KW-0460">Magnesium</keyword>
<dbReference type="EMBL" id="GBIH01001950">
    <property type="protein sequence ID" value="JAC92760.1"/>
    <property type="molecule type" value="mRNA"/>
</dbReference>
<keyword evidence="4" id="KW-0547">Nucleotide-binding</keyword>
<feature type="transmembrane region" description="Helical" evidence="8">
    <location>
        <begin position="54"/>
        <end position="75"/>
    </location>
</feature>
<reference evidence="9" key="1">
    <citation type="journal article" date="2015" name="PLoS Negl. Trop. Dis.">
        <title>Deep Sequencing Analysis of the Ixodes ricinus Haemocytome.</title>
        <authorList>
            <person name="Kotsyfakis M."/>
            <person name="Kopacek P."/>
            <person name="Franta Z."/>
            <person name="Pedra J.H."/>
            <person name="Ribeiro J.M."/>
        </authorList>
    </citation>
    <scope>NUCLEOTIDE SEQUENCE</scope>
</reference>
<dbReference type="GO" id="GO:0046872">
    <property type="term" value="F:metal ion binding"/>
    <property type="evidence" value="ECO:0007669"/>
    <property type="project" value="UniProtKB-KW"/>
</dbReference>
<dbReference type="GO" id="GO:0016020">
    <property type="term" value="C:membrane"/>
    <property type="evidence" value="ECO:0007669"/>
    <property type="project" value="UniProtKB-SubCell"/>
</dbReference>
<accession>A0A090XC70</accession>
<evidence type="ECO:0000256" key="6">
    <source>
        <dbReference type="ARBA" id="ARBA00022842"/>
    </source>
</evidence>
<keyword evidence="7" id="KW-1278">Translocase</keyword>
<keyword evidence="3" id="KW-0479">Metal-binding</keyword>
<evidence type="ECO:0008006" key="10">
    <source>
        <dbReference type="Google" id="ProtNLM"/>
    </source>
</evidence>
<dbReference type="GO" id="GO:0019829">
    <property type="term" value="F:ATPase-coupled monoatomic cation transmembrane transporter activity"/>
    <property type="evidence" value="ECO:0007669"/>
    <property type="project" value="TreeGrafter"/>
</dbReference>
<keyword evidence="5" id="KW-0067">ATP-binding</keyword>
<dbReference type="GO" id="GO:0006874">
    <property type="term" value="P:intracellular calcium ion homeostasis"/>
    <property type="evidence" value="ECO:0007669"/>
    <property type="project" value="TreeGrafter"/>
</dbReference>
<evidence type="ECO:0000256" key="8">
    <source>
        <dbReference type="SAM" id="Phobius"/>
    </source>
</evidence>
<dbReference type="GO" id="GO:0140358">
    <property type="term" value="F:P-type transmembrane transporter activity"/>
    <property type="evidence" value="ECO:0007669"/>
    <property type="project" value="InterPro"/>
</dbReference>
<name>A0A090XC70_IXORI</name>
<keyword evidence="8" id="KW-0812">Transmembrane</keyword>
<dbReference type="InterPro" id="IPR006544">
    <property type="entry name" value="P-type_TPase_V"/>
</dbReference>
<feature type="transmembrane region" description="Helical" evidence="8">
    <location>
        <begin position="14"/>
        <end position="33"/>
    </location>
</feature>
<dbReference type="SUPFAM" id="SSF81665">
    <property type="entry name" value="Calcium ATPase, transmembrane domain M"/>
    <property type="match status" value="1"/>
</dbReference>
<dbReference type="AlphaFoldDB" id="A0A090XC70"/>
<organism evidence="9">
    <name type="scientific">Ixodes ricinus</name>
    <name type="common">Common tick</name>
    <name type="synonym">Acarus ricinus</name>
    <dbReference type="NCBI Taxonomy" id="34613"/>
    <lineage>
        <taxon>Eukaryota</taxon>
        <taxon>Metazoa</taxon>
        <taxon>Ecdysozoa</taxon>
        <taxon>Arthropoda</taxon>
        <taxon>Chelicerata</taxon>
        <taxon>Arachnida</taxon>
        <taxon>Acari</taxon>
        <taxon>Parasitiformes</taxon>
        <taxon>Ixodida</taxon>
        <taxon>Ixodoidea</taxon>
        <taxon>Ixodidae</taxon>
        <taxon>Ixodinae</taxon>
        <taxon>Ixodes</taxon>
    </lineage>
</organism>
<protein>
    <recommendedName>
        <fullName evidence="10">Cation-transporting P-type ATPase C-terminal domain-containing protein</fullName>
    </recommendedName>
</protein>
<evidence type="ECO:0000313" key="9">
    <source>
        <dbReference type="EMBL" id="JAC92760.1"/>
    </source>
</evidence>
<evidence type="ECO:0000256" key="3">
    <source>
        <dbReference type="ARBA" id="ARBA00022723"/>
    </source>
</evidence>
<keyword evidence="8" id="KW-1133">Transmembrane helix</keyword>
<keyword evidence="8" id="KW-0472">Membrane</keyword>
<dbReference type="PANTHER" id="PTHR45630:SF8">
    <property type="entry name" value="CATION-TRANSPORTING ATPASE"/>
    <property type="match status" value="1"/>
</dbReference>
<feature type="transmembrane region" description="Helical" evidence="8">
    <location>
        <begin position="171"/>
        <end position="189"/>
    </location>
</feature>
<feature type="transmembrane region" description="Helical" evidence="8">
    <location>
        <begin position="130"/>
        <end position="151"/>
    </location>
</feature>
<evidence type="ECO:0000256" key="7">
    <source>
        <dbReference type="ARBA" id="ARBA00022967"/>
    </source>
</evidence>
<sequence length="247" mass="28831">MLLYYVQTNFSDGMFLYVDLFVITTLAVTMSYAEPCTELVAGRPQSSLVSQSNITSLLLQLIIVTVGQVGMLKYLQSQPWYTRPNHDPEEDVYNYWDTATLFFVSRYQYLIMAVVFSTGPPFQKPLWSNFWFLGNLAVLFCFTTFLLFQAFPSVKGFFDMVRWRSEEKIHFRMTILMVCGLSWIFSHVVEEYVNKRVPCSSGRTGPWYPSQLQKNRYKVVELEIIQDPSWLAPKTTMLKHFDDFPKS</sequence>
<dbReference type="GO" id="GO:0005524">
    <property type="term" value="F:ATP binding"/>
    <property type="evidence" value="ECO:0007669"/>
    <property type="project" value="UniProtKB-KW"/>
</dbReference>
<comment type="subcellular location">
    <subcellularLocation>
        <location evidence="1">Membrane</location>
        <topology evidence="1">Multi-pass membrane protein</topology>
    </subcellularLocation>
</comment>
<evidence type="ECO:0000256" key="5">
    <source>
        <dbReference type="ARBA" id="ARBA00022840"/>
    </source>
</evidence>
<evidence type="ECO:0000256" key="2">
    <source>
        <dbReference type="ARBA" id="ARBA00022553"/>
    </source>
</evidence>